<sequence>MRRAGYEDANDALRLRHDPTMRRIHRYQLELIVDTFRNFMRTLAIPEAIEP</sequence>
<proteinExistence type="predicted"/>
<comment type="caution">
    <text evidence="1">The sequence shown here is derived from an EMBL/GenBank/DDBJ whole genome shotgun (WGS) entry which is preliminary data.</text>
</comment>
<dbReference type="EMBL" id="CABL01000019">
    <property type="protein sequence ID" value="CBH76418.1"/>
    <property type="molecule type" value="Genomic_DNA"/>
</dbReference>
<name>E6PIX6_9ZZZZ</name>
<reference evidence="1" key="1">
    <citation type="submission" date="2009-10" db="EMBL/GenBank/DDBJ databases">
        <title>Diversity of trophic interactions inside an arsenic-rich microbial ecosystem.</title>
        <authorList>
            <person name="Bertin P.N."/>
            <person name="Heinrich-Salmeron A."/>
            <person name="Pelletier E."/>
            <person name="Goulhen-Chollet F."/>
            <person name="Arsene-Ploetze F."/>
            <person name="Gallien S."/>
            <person name="Calteau A."/>
            <person name="Vallenet D."/>
            <person name="Casiot C."/>
            <person name="Chane-Woon-Ming B."/>
            <person name="Giloteaux L."/>
            <person name="Barakat M."/>
            <person name="Bonnefoy V."/>
            <person name="Bruneel O."/>
            <person name="Chandler M."/>
            <person name="Cleiss J."/>
            <person name="Duran R."/>
            <person name="Elbaz-Poulichet F."/>
            <person name="Fonknechten N."/>
            <person name="Lauga B."/>
            <person name="Mornico D."/>
            <person name="Ortet P."/>
            <person name="Schaeffer C."/>
            <person name="Siguier P."/>
            <person name="Alexander Thil Smith A."/>
            <person name="Van Dorsselaer A."/>
            <person name="Weissenbach J."/>
            <person name="Medigue C."/>
            <person name="Le Paslier D."/>
        </authorList>
    </citation>
    <scope>NUCLEOTIDE SEQUENCE</scope>
</reference>
<evidence type="ECO:0000313" key="1">
    <source>
        <dbReference type="EMBL" id="CBH76418.1"/>
    </source>
</evidence>
<protein>
    <submittedName>
        <fullName evidence="1">Uncharacterized protein</fullName>
    </submittedName>
</protein>
<gene>
    <name evidence="1" type="ORF">CARN1_0898</name>
</gene>
<dbReference type="AlphaFoldDB" id="E6PIX6"/>
<accession>E6PIX6</accession>
<organism evidence="1">
    <name type="scientific">mine drainage metagenome</name>
    <dbReference type="NCBI Taxonomy" id="410659"/>
    <lineage>
        <taxon>unclassified sequences</taxon>
        <taxon>metagenomes</taxon>
        <taxon>ecological metagenomes</taxon>
    </lineage>
</organism>